<keyword evidence="2" id="KW-1185">Reference proteome</keyword>
<evidence type="ECO:0000313" key="1">
    <source>
        <dbReference type="EMBL" id="VFR00869.1"/>
    </source>
</evidence>
<dbReference type="Proteomes" id="UP000595140">
    <property type="component" value="Unassembled WGS sequence"/>
</dbReference>
<dbReference type="EMBL" id="OOIL02006718">
    <property type="protein sequence ID" value="VFR00869.1"/>
    <property type="molecule type" value="Genomic_DNA"/>
</dbReference>
<organism evidence="1 2">
    <name type="scientific">Cuscuta campestris</name>
    <dbReference type="NCBI Taxonomy" id="132261"/>
    <lineage>
        <taxon>Eukaryota</taxon>
        <taxon>Viridiplantae</taxon>
        <taxon>Streptophyta</taxon>
        <taxon>Embryophyta</taxon>
        <taxon>Tracheophyta</taxon>
        <taxon>Spermatophyta</taxon>
        <taxon>Magnoliopsida</taxon>
        <taxon>eudicotyledons</taxon>
        <taxon>Gunneridae</taxon>
        <taxon>Pentapetalae</taxon>
        <taxon>asterids</taxon>
        <taxon>lamiids</taxon>
        <taxon>Solanales</taxon>
        <taxon>Convolvulaceae</taxon>
        <taxon>Cuscuteae</taxon>
        <taxon>Cuscuta</taxon>
        <taxon>Cuscuta subgen. Grammica</taxon>
        <taxon>Cuscuta sect. Cleistogrammica</taxon>
    </lineage>
</organism>
<accession>A0A484NKI9</accession>
<proteinExistence type="predicted"/>
<dbReference type="OrthoDB" id="1328512at2759"/>
<dbReference type="AlphaFoldDB" id="A0A484NKI9"/>
<name>A0A484NKI9_9ASTE</name>
<protein>
    <submittedName>
        <fullName evidence="1">Uncharacterized protein</fullName>
    </submittedName>
</protein>
<gene>
    <name evidence="1" type="ORF">CCAM_LOCUS42644</name>
</gene>
<sequence length="77" mass="8539">MPFAALCRVHFGFTSKDQGRVVNVAGKIVARYKGTYGNYNSEACVLFEKQNDFEPVQMKNNLESVENMAGVASIFVT</sequence>
<evidence type="ECO:0000313" key="2">
    <source>
        <dbReference type="Proteomes" id="UP000595140"/>
    </source>
</evidence>
<reference evidence="1 2" key="1">
    <citation type="submission" date="2018-04" db="EMBL/GenBank/DDBJ databases">
        <authorList>
            <person name="Vogel A."/>
        </authorList>
    </citation>
    <scope>NUCLEOTIDE SEQUENCE [LARGE SCALE GENOMIC DNA]</scope>
</reference>